<keyword evidence="1" id="KW-0812">Transmembrane</keyword>
<name>A0A7D5NYZ8_9EURY</name>
<sequence>MATKPTRPLTDDGKLLFGAGFVFGVMVTLVLLGVVVAVAAANGGPVPTTVVATVAGGIVFAGIVGCGLFLLAFPENRTRIPVEDVDFGIGDEE</sequence>
<gene>
    <name evidence="2" type="ORF">HZS55_04105</name>
</gene>
<dbReference type="Proteomes" id="UP000509667">
    <property type="component" value="Chromosome"/>
</dbReference>
<proteinExistence type="predicted"/>
<keyword evidence="1" id="KW-0472">Membrane</keyword>
<organism evidence="2 3">
    <name type="scientific">Halosimplex rubrum</name>
    <dbReference type="NCBI Taxonomy" id="869889"/>
    <lineage>
        <taxon>Archaea</taxon>
        <taxon>Methanobacteriati</taxon>
        <taxon>Methanobacteriota</taxon>
        <taxon>Stenosarchaea group</taxon>
        <taxon>Halobacteria</taxon>
        <taxon>Halobacteriales</taxon>
        <taxon>Haloarculaceae</taxon>
        <taxon>Halosimplex</taxon>
    </lineage>
</organism>
<accession>A0A7D5NYZ8</accession>
<feature type="transmembrane region" description="Helical" evidence="1">
    <location>
        <begin position="50"/>
        <end position="73"/>
    </location>
</feature>
<dbReference type="GeneID" id="56077018"/>
<evidence type="ECO:0000256" key="1">
    <source>
        <dbReference type="SAM" id="Phobius"/>
    </source>
</evidence>
<evidence type="ECO:0000313" key="3">
    <source>
        <dbReference type="Proteomes" id="UP000509667"/>
    </source>
</evidence>
<dbReference type="AlphaFoldDB" id="A0A7D5NYZ8"/>
<feature type="transmembrane region" description="Helical" evidence="1">
    <location>
        <begin position="15"/>
        <end position="38"/>
    </location>
</feature>
<protein>
    <submittedName>
        <fullName evidence="2">Uncharacterized protein</fullName>
    </submittedName>
</protein>
<keyword evidence="3" id="KW-1185">Reference proteome</keyword>
<evidence type="ECO:0000313" key="2">
    <source>
        <dbReference type="EMBL" id="QLH76537.1"/>
    </source>
</evidence>
<keyword evidence="1" id="KW-1133">Transmembrane helix</keyword>
<reference evidence="2 3" key="1">
    <citation type="submission" date="2020-07" db="EMBL/GenBank/DDBJ databases">
        <title>Halosimplex pelagicum sp. nov. and Halosimplex rubrum sp. nov., isolated from salted brown alga Laminaria, and emended description of the genus Halosimplex.</title>
        <authorList>
            <person name="Cui H."/>
        </authorList>
    </citation>
    <scope>NUCLEOTIDE SEQUENCE [LARGE SCALE GENOMIC DNA]</scope>
    <source>
        <strain evidence="2 3">R27</strain>
    </source>
</reference>
<dbReference type="RefSeq" id="WP_179910474.1">
    <property type="nucleotide sequence ID" value="NZ_CP058910.1"/>
</dbReference>
<dbReference type="EMBL" id="CP058910">
    <property type="protein sequence ID" value="QLH76537.1"/>
    <property type="molecule type" value="Genomic_DNA"/>
</dbReference>
<dbReference type="KEGG" id="hrr:HZS55_04105"/>